<proteinExistence type="inferred from homology"/>
<accession>A0A537LWZ9</accession>
<keyword evidence="4" id="KW-0106">Calcium</keyword>
<dbReference type="AlphaFoldDB" id="A0A537LWZ9"/>
<dbReference type="GO" id="GO:0008033">
    <property type="term" value="P:tRNA processing"/>
    <property type="evidence" value="ECO:0007669"/>
    <property type="project" value="UniProtKB-KW"/>
</dbReference>
<keyword evidence="3" id="KW-0479">Metal-binding</keyword>
<evidence type="ECO:0000256" key="1">
    <source>
        <dbReference type="ARBA" id="ARBA00007963"/>
    </source>
</evidence>
<evidence type="ECO:0000313" key="6">
    <source>
        <dbReference type="EMBL" id="TMJ12539.1"/>
    </source>
</evidence>
<dbReference type="PANTHER" id="PTHR12682:SF11">
    <property type="entry name" value="PROTEIN ARCHEASE"/>
    <property type="match status" value="1"/>
</dbReference>
<comment type="caution">
    <text evidence="6">The sequence shown here is derived from an EMBL/GenBank/DDBJ whole genome shotgun (WGS) entry which is preliminary data.</text>
</comment>
<dbReference type="SUPFAM" id="SSF69819">
    <property type="entry name" value="MTH1598-like"/>
    <property type="match status" value="1"/>
</dbReference>
<comment type="similarity">
    <text evidence="1">Belongs to the archease family.</text>
</comment>
<dbReference type="InterPro" id="IPR036820">
    <property type="entry name" value="Archease_dom_sf"/>
</dbReference>
<feature type="domain" description="Archease" evidence="5">
    <location>
        <begin position="24"/>
        <end position="158"/>
    </location>
</feature>
<protein>
    <submittedName>
        <fullName evidence="6">Archease</fullName>
    </submittedName>
</protein>
<dbReference type="PANTHER" id="PTHR12682">
    <property type="entry name" value="ARCHEASE"/>
    <property type="match status" value="1"/>
</dbReference>
<dbReference type="GO" id="GO:0046872">
    <property type="term" value="F:metal ion binding"/>
    <property type="evidence" value="ECO:0007669"/>
    <property type="project" value="UniProtKB-KW"/>
</dbReference>
<name>A0A537LWZ9_9BACT</name>
<gene>
    <name evidence="6" type="ORF">E6H02_05875</name>
</gene>
<organism evidence="6 7">
    <name type="scientific">Candidatus Segetimicrobium genomatis</name>
    <dbReference type="NCBI Taxonomy" id="2569760"/>
    <lineage>
        <taxon>Bacteria</taxon>
        <taxon>Bacillati</taxon>
        <taxon>Candidatus Sysuimicrobiota</taxon>
        <taxon>Candidatus Sysuimicrobiia</taxon>
        <taxon>Candidatus Sysuimicrobiales</taxon>
        <taxon>Candidatus Segetimicrobiaceae</taxon>
        <taxon>Candidatus Segetimicrobium</taxon>
    </lineage>
</organism>
<reference evidence="6 7" key="1">
    <citation type="journal article" date="2019" name="Nat. Microbiol.">
        <title>Mediterranean grassland soil C-N compound turnover is dependent on rainfall and depth, and is mediated by genomically divergent microorganisms.</title>
        <authorList>
            <person name="Diamond S."/>
            <person name="Andeer P.F."/>
            <person name="Li Z."/>
            <person name="Crits-Christoph A."/>
            <person name="Burstein D."/>
            <person name="Anantharaman K."/>
            <person name="Lane K.R."/>
            <person name="Thomas B.C."/>
            <person name="Pan C."/>
            <person name="Northen T.R."/>
            <person name="Banfield J.F."/>
        </authorList>
    </citation>
    <scope>NUCLEOTIDE SEQUENCE [LARGE SCALE GENOMIC DNA]</scope>
    <source>
        <strain evidence="6">NP_5</strain>
    </source>
</reference>
<dbReference type="Proteomes" id="UP000320393">
    <property type="component" value="Unassembled WGS sequence"/>
</dbReference>
<keyword evidence="2" id="KW-0819">tRNA processing</keyword>
<dbReference type="Gene3D" id="3.55.10.10">
    <property type="entry name" value="Archease domain"/>
    <property type="match status" value="1"/>
</dbReference>
<evidence type="ECO:0000256" key="4">
    <source>
        <dbReference type="ARBA" id="ARBA00022837"/>
    </source>
</evidence>
<dbReference type="Pfam" id="PF01951">
    <property type="entry name" value="Archease"/>
    <property type="match status" value="1"/>
</dbReference>
<dbReference type="EMBL" id="VBAM01000182">
    <property type="protein sequence ID" value="TMJ12539.1"/>
    <property type="molecule type" value="Genomic_DNA"/>
</dbReference>
<evidence type="ECO:0000256" key="3">
    <source>
        <dbReference type="ARBA" id="ARBA00022723"/>
    </source>
</evidence>
<evidence type="ECO:0000256" key="2">
    <source>
        <dbReference type="ARBA" id="ARBA00022694"/>
    </source>
</evidence>
<dbReference type="InterPro" id="IPR023572">
    <property type="entry name" value="Archease_dom"/>
</dbReference>
<sequence length="158" mass="17832">MSCARSERPHDSLRSPWKVWMQAFETFEHTADIGLIARGRTLEELFANAARGLVDLMVDPAGLREEIQMQVTVSAGDREALLVGWLNELLYLLDTRRFLPCRSRITDLSDTTLTAELVGDTVDPGRHAVRRMIKAATYHGLSLREADGLWEARIILDL</sequence>
<evidence type="ECO:0000259" key="5">
    <source>
        <dbReference type="Pfam" id="PF01951"/>
    </source>
</evidence>
<dbReference type="InterPro" id="IPR002804">
    <property type="entry name" value="Archease"/>
</dbReference>
<evidence type="ECO:0000313" key="7">
    <source>
        <dbReference type="Proteomes" id="UP000320393"/>
    </source>
</evidence>